<evidence type="ECO:0000313" key="3">
    <source>
        <dbReference type="Proteomes" id="UP000075903"/>
    </source>
</evidence>
<dbReference type="STRING" id="30066.A0A182V8D6"/>
<proteinExistence type="predicted"/>
<feature type="compositionally biased region" description="Low complexity" evidence="1">
    <location>
        <begin position="368"/>
        <end position="395"/>
    </location>
</feature>
<protein>
    <recommendedName>
        <fullName evidence="4">DUF4794 domain-containing protein</fullName>
    </recommendedName>
</protein>
<organism evidence="2 3">
    <name type="scientific">Anopheles merus</name>
    <name type="common">Mosquito</name>
    <dbReference type="NCBI Taxonomy" id="30066"/>
    <lineage>
        <taxon>Eukaryota</taxon>
        <taxon>Metazoa</taxon>
        <taxon>Ecdysozoa</taxon>
        <taxon>Arthropoda</taxon>
        <taxon>Hexapoda</taxon>
        <taxon>Insecta</taxon>
        <taxon>Pterygota</taxon>
        <taxon>Neoptera</taxon>
        <taxon>Endopterygota</taxon>
        <taxon>Diptera</taxon>
        <taxon>Nematocera</taxon>
        <taxon>Culicoidea</taxon>
        <taxon>Culicidae</taxon>
        <taxon>Anophelinae</taxon>
        <taxon>Anopheles</taxon>
    </lineage>
</organism>
<evidence type="ECO:0008006" key="4">
    <source>
        <dbReference type="Google" id="ProtNLM"/>
    </source>
</evidence>
<feature type="compositionally biased region" description="Low complexity" evidence="1">
    <location>
        <begin position="257"/>
        <end position="294"/>
    </location>
</feature>
<dbReference type="VEuPathDB" id="VectorBase:AMEM010610"/>
<feature type="compositionally biased region" description="Polar residues" evidence="1">
    <location>
        <begin position="126"/>
        <end position="135"/>
    </location>
</feature>
<keyword evidence="3" id="KW-1185">Reference proteome</keyword>
<dbReference type="Proteomes" id="UP000075903">
    <property type="component" value="Unassembled WGS sequence"/>
</dbReference>
<feature type="region of interest" description="Disordered" evidence="1">
    <location>
        <begin position="565"/>
        <end position="590"/>
    </location>
</feature>
<feature type="region of interest" description="Disordered" evidence="1">
    <location>
        <begin position="115"/>
        <end position="200"/>
    </location>
</feature>
<evidence type="ECO:0000256" key="1">
    <source>
        <dbReference type="SAM" id="MobiDB-lite"/>
    </source>
</evidence>
<accession>A0A182V8D6</accession>
<feature type="region of interest" description="Disordered" evidence="1">
    <location>
        <begin position="504"/>
        <end position="530"/>
    </location>
</feature>
<dbReference type="VEuPathDB" id="VectorBase:AMEM21_011134"/>
<feature type="compositionally biased region" description="Low complexity" evidence="1">
    <location>
        <begin position="154"/>
        <end position="188"/>
    </location>
</feature>
<reference evidence="2" key="1">
    <citation type="submission" date="2020-05" db="UniProtKB">
        <authorList>
            <consortium name="EnsemblMetazoa"/>
        </authorList>
    </citation>
    <scope>IDENTIFICATION</scope>
    <source>
        <strain evidence="2">MAF</strain>
    </source>
</reference>
<feature type="compositionally biased region" description="Polar residues" evidence="1">
    <location>
        <begin position="295"/>
        <end position="305"/>
    </location>
</feature>
<dbReference type="AlphaFoldDB" id="A0A182V8D6"/>
<feature type="compositionally biased region" description="Polar residues" evidence="1">
    <location>
        <begin position="189"/>
        <end position="198"/>
    </location>
</feature>
<feature type="compositionally biased region" description="Low complexity" evidence="1">
    <location>
        <begin position="416"/>
        <end position="433"/>
    </location>
</feature>
<feature type="region of interest" description="Disordered" evidence="1">
    <location>
        <begin position="241"/>
        <end position="437"/>
    </location>
</feature>
<feature type="compositionally biased region" description="Low complexity" evidence="1">
    <location>
        <begin position="319"/>
        <end position="333"/>
    </location>
</feature>
<evidence type="ECO:0000313" key="2">
    <source>
        <dbReference type="EnsemblMetazoa" id="AMEM010610-PA"/>
    </source>
</evidence>
<sequence length="625" mass="66095">MERFCKPKTKSVVNKSMMWKLLILTGCLVTSGLARPDVSHLLKRTGADKQKRQSFIGTSVSVTGNGAVATEIKSGDGAAAVEAFIPQISLLPLQDNQPSPFKRLEERVGYDYQKPDFPLDVHPDSNLVNPVSTQAPEYLPPEDGQESSNVDQVAPSSSPSTTTTSTTTTTTTTTTTPAPTTTTTTPAPQTNGPSTTEQLFDEDEGYGYKKPEVMLPTNINEVIGEPSDINQLATTTVPTTTTTAKNSLEYLPPKPLPELVVPKEPSSTPSTTQQPPQTEPSTYPTSPSSTITTTAYQVQTETQPPYSKLPEASVYPDASGSVSTVVTQQTPSTEIPSTSAPEYLPPDSEMNGFQIIVRTGSDSDDSDTTSTTTGSSEGSSSTTTVVVQSFDSTTTAAPVQPEADSQVREEQPDQSTTTTEGQTTTAASSPSSSVPLFTDETVAPVDDASSVIEMINQMQETSQVAGQADFVPELRVDDEPATTSELTTVPSFASSVTTIVPSQAATDLSAVEPTERSEPEQQPEATTGPSLIDLLTPTATIVAVQNDTIITTYRPALSSGETTTLVSESSADETEIQSRIADPNDGYNYEAPENGLTVPAGSSVPPSHTLEADGYHYKVPAVPFP</sequence>
<dbReference type="EnsemblMetazoa" id="AMEM010610-RA">
    <property type="protein sequence ID" value="AMEM010610-PA"/>
    <property type="gene ID" value="AMEM010610"/>
</dbReference>
<name>A0A182V8D6_ANOME</name>